<gene>
    <name evidence="2" type="ORF">TIFTF001_031351</name>
</gene>
<organism evidence="2 3">
    <name type="scientific">Ficus carica</name>
    <name type="common">Common fig</name>
    <dbReference type="NCBI Taxonomy" id="3494"/>
    <lineage>
        <taxon>Eukaryota</taxon>
        <taxon>Viridiplantae</taxon>
        <taxon>Streptophyta</taxon>
        <taxon>Embryophyta</taxon>
        <taxon>Tracheophyta</taxon>
        <taxon>Spermatophyta</taxon>
        <taxon>Magnoliopsida</taxon>
        <taxon>eudicotyledons</taxon>
        <taxon>Gunneridae</taxon>
        <taxon>Pentapetalae</taxon>
        <taxon>rosids</taxon>
        <taxon>fabids</taxon>
        <taxon>Rosales</taxon>
        <taxon>Moraceae</taxon>
        <taxon>Ficeae</taxon>
        <taxon>Ficus</taxon>
    </lineage>
</organism>
<protein>
    <submittedName>
        <fullName evidence="2">Uncharacterized protein</fullName>
    </submittedName>
</protein>
<dbReference type="EMBL" id="BTGU01000126">
    <property type="protein sequence ID" value="GMN62263.1"/>
    <property type="molecule type" value="Genomic_DNA"/>
</dbReference>
<reference evidence="2" key="1">
    <citation type="submission" date="2023-07" db="EMBL/GenBank/DDBJ databases">
        <title>draft genome sequence of fig (Ficus carica).</title>
        <authorList>
            <person name="Takahashi T."/>
            <person name="Nishimura K."/>
        </authorList>
    </citation>
    <scope>NUCLEOTIDE SEQUENCE</scope>
</reference>
<accession>A0AA88DVB6</accession>
<keyword evidence="3" id="KW-1185">Reference proteome</keyword>
<comment type="caution">
    <text evidence="2">The sequence shown here is derived from an EMBL/GenBank/DDBJ whole genome shotgun (WGS) entry which is preliminary data.</text>
</comment>
<dbReference type="Proteomes" id="UP001187192">
    <property type="component" value="Unassembled WGS sequence"/>
</dbReference>
<evidence type="ECO:0000256" key="1">
    <source>
        <dbReference type="SAM" id="MobiDB-lite"/>
    </source>
</evidence>
<name>A0AA88DVB6_FICCA</name>
<feature type="region of interest" description="Disordered" evidence="1">
    <location>
        <begin position="105"/>
        <end position="151"/>
    </location>
</feature>
<evidence type="ECO:0000313" key="3">
    <source>
        <dbReference type="Proteomes" id="UP001187192"/>
    </source>
</evidence>
<proteinExistence type="predicted"/>
<sequence length="260" mass="27223">MALRLELSQLSSATKSLSGASIAGVGGRDKGLDISIYVVAENASGSNTQCGWVVRSRPASRSVAVTYKTKTPRNNGDTSVVSSAGTPIPKSVRELMSSRRGRALARSGQAEPAADGTCVRKGVTGGAQAPRPAHTGRRGTRQDGEARAPIKPSVNRVWSALLGSDIRDALGTRGGSDSYSSPSWMSGSEVDHRVSSAGRECSLPWSVATCRSAVGGKQGGSLKFDSSKLAARRETETSPGNLNRRLGIRACINCRVFAYK</sequence>
<evidence type="ECO:0000313" key="2">
    <source>
        <dbReference type="EMBL" id="GMN62263.1"/>
    </source>
</evidence>
<dbReference type="AlphaFoldDB" id="A0AA88DVB6"/>